<comment type="similarity">
    <text evidence="2">Belongs to the asparagine synthetase family.</text>
</comment>
<keyword evidence="5 8" id="KW-0067">ATP-binding</keyword>
<evidence type="ECO:0000256" key="7">
    <source>
        <dbReference type="ARBA" id="ARBA00048741"/>
    </source>
</evidence>
<dbReference type="PANTHER" id="PTHR43284:SF1">
    <property type="entry name" value="ASPARAGINE SYNTHETASE"/>
    <property type="match status" value="1"/>
</dbReference>
<dbReference type="InterPro" id="IPR006426">
    <property type="entry name" value="Asn_synth_AEB"/>
</dbReference>
<feature type="binding site" evidence="8">
    <location>
        <position position="100"/>
    </location>
    <ligand>
        <name>L-glutamine</name>
        <dbReference type="ChEBI" id="CHEBI:58359"/>
    </ligand>
</feature>
<sequence>MSGFAGIIRPGGGASTVELIRAMAAAIPAPSHADTFNWQGEDAALTHRPLYSTAQALEAEQPLASVDGHLVVVLHGYLANHAELTAMLRQAGSRLRSAADAELVLQAYRLWGRECASRIDGEFAFAIWDTKQRELFCVRDHQGLRPFYYHFDGIQLAFGSSTGAVVAALGREPQPNPGFMAEIMSDRWYSIDETVWREVKRLPPAHNLQLAGGQLSIKRYWSLPTEVTLNYRSDGEYFEHYREVFADCVKRASRTHSPLAVEVSGGLDSSAIFVMANALMKRGELGSHELRGYTLRGSEGSPADEQRFVDAVARTTGRHISSFPLARPPLSWFNEQARQYRDIPTYPNGAMSLEMDQQLVADGCMVKLTGVGGDQWLDGSRRYYGEALRGGDAAGFMTSLRADLRDLGKPRTAELVARGFLRPLVPARLRAKLRQHTSDPHAENLDESWLSPEMRAELDRRSKARDDSLPRHDRDRHKVQKLTFPFLPLALDLIERQSASLGFETRHPMLSRKFIEFSATTPERMRLRGSVGKYIHRRALVGILPREIAERNCKAEFSTTFDGNLEGIHALLVEAQNTGFECLVERDKIDKLMEAWGELSIDETPIWKLWGIYVIAALYLHRKMA</sequence>
<dbReference type="Gene3D" id="3.40.50.620">
    <property type="entry name" value="HUPs"/>
    <property type="match status" value="1"/>
</dbReference>
<name>A0A0H4V8P5_9SPHN</name>
<accession>A0A0H4V8P5</accession>
<evidence type="ECO:0000313" key="11">
    <source>
        <dbReference type="Proteomes" id="UP000059113"/>
    </source>
</evidence>
<reference evidence="10 11" key="1">
    <citation type="journal article" date="2015" name="Int. J. Syst. Evol. Microbiol.">
        <title>Erythrobacter atlanticus sp. nov., a bacterium from ocean sediment able to degrade polycyclic aromatic hydrocarbons.</title>
        <authorList>
            <person name="Zhuang L."/>
            <person name="Liu Y."/>
            <person name="Wang L."/>
            <person name="Wang W."/>
            <person name="Shao Z."/>
        </authorList>
    </citation>
    <scope>NUCLEOTIDE SEQUENCE [LARGE SCALE GENOMIC DNA]</scope>
    <source>
        <strain evidence="11">s21-N3</strain>
    </source>
</reference>
<dbReference type="PATRIC" id="fig|1648404.4.peg.284"/>
<evidence type="ECO:0000313" key="10">
    <source>
        <dbReference type="EMBL" id="AKQ40982.1"/>
    </source>
</evidence>
<dbReference type="Gene3D" id="3.60.20.10">
    <property type="entry name" value="Glutamine Phosphoribosylpyrophosphate, subunit 1, domain 1"/>
    <property type="match status" value="1"/>
</dbReference>
<keyword evidence="11" id="KW-1185">Reference proteome</keyword>
<dbReference type="InterPro" id="IPR051786">
    <property type="entry name" value="ASN_synthetase/amidase"/>
</dbReference>
<keyword evidence="6" id="KW-0315">Glutamine amidotransferase</keyword>
<dbReference type="OrthoDB" id="9763290at2"/>
<evidence type="ECO:0000256" key="5">
    <source>
        <dbReference type="ARBA" id="ARBA00022840"/>
    </source>
</evidence>
<dbReference type="Pfam" id="PF00733">
    <property type="entry name" value="Asn_synthase"/>
    <property type="match status" value="1"/>
</dbReference>
<dbReference type="SUPFAM" id="SSF56235">
    <property type="entry name" value="N-terminal nucleophile aminohydrolases (Ntn hydrolases)"/>
    <property type="match status" value="1"/>
</dbReference>
<dbReference type="GO" id="GO:0006529">
    <property type="term" value="P:asparagine biosynthetic process"/>
    <property type="evidence" value="ECO:0007669"/>
    <property type="project" value="InterPro"/>
</dbReference>
<dbReference type="KEGG" id="ery:CP97_01335"/>
<proteinExistence type="inferred from homology"/>
<comment type="catalytic activity">
    <reaction evidence="7">
        <text>L-aspartate + L-glutamine + ATP + H2O = L-asparagine + L-glutamate + AMP + diphosphate + H(+)</text>
        <dbReference type="Rhea" id="RHEA:12228"/>
        <dbReference type="ChEBI" id="CHEBI:15377"/>
        <dbReference type="ChEBI" id="CHEBI:15378"/>
        <dbReference type="ChEBI" id="CHEBI:29985"/>
        <dbReference type="ChEBI" id="CHEBI:29991"/>
        <dbReference type="ChEBI" id="CHEBI:30616"/>
        <dbReference type="ChEBI" id="CHEBI:33019"/>
        <dbReference type="ChEBI" id="CHEBI:58048"/>
        <dbReference type="ChEBI" id="CHEBI:58359"/>
        <dbReference type="ChEBI" id="CHEBI:456215"/>
        <dbReference type="EC" id="6.3.5.4"/>
    </reaction>
</comment>
<dbReference type="PIRSF" id="PIRSF001589">
    <property type="entry name" value="Asn_synthetase_glu-h"/>
    <property type="match status" value="1"/>
</dbReference>
<evidence type="ECO:0000256" key="1">
    <source>
        <dbReference type="ARBA" id="ARBA00005187"/>
    </source>
</evidence>
<organism evidence="10 11">
    <name type="scientific">Aurantiacibacter atlanticus</name>
    <dbReference type="NCBI Taxonomy" id="1648404"/>
    <lineage>
        <taxon>Bacteria</taxon>
        <taxon>Pseudomonadati</taxon>
        <taxon>Pseudomonadota</taxon>
        <taxon>Alphaproteobacteria</taxon>
        <taxon>Sphingomonadales</taxon>
        <taxon>Erythrobacteraceae</taxon>
        <taxon>Aurantiacibacter</taxon>
    </lineage>
</organism>
<dbReference type="Proteomes" id="UP000059113">
    <property type="component" value="Chromosome"/>
</dbReference>
<reference evidence="11" key="2">
    <citation type="submission" date="2015-04" db="EMBL/GenBank/DDBJ databases">
        <title>The complete genome sequence of Erythrobacter sp. s21-N3.</title>
        <authorList>
            <person name="Zhuang L."/>
            <person name="Liu Y."/>
            <person name="Shao Z."/>
        </authorList>
    </citation>
    <scope>NUCLEOTIDE SEQUENCE [LARGE SCALE GENOMIC DNA]</scope>
    <source>
        <strain evidence="11">s21-N3</strain>
    </source>
</reference>
<evidence type="ECO:0000256" key="4">
    <source>
        <dbReference type="ARBA" id="ARBA00022741"/>
    </source>
</evidence>
<evidence type="ECO:0000256" key="8">
    <source>
        <dbReference type="PIRSR" id="PIRSR001589-2"/>
    </source>
</evidence>
<dbReference type="RefSeq" id="WP_048884465.1">
    <property type="nucleotide sequence ID" value="NZ_CP011310.1"/>
</dbReference>
<dbReference type="InterPro" id="IPR001962">
    <property type="entry name" value="Asn_synthase"/>
</dbReference>
<dbReference type="SUPFAM" id="SSF52402">
    <property type="entry name" value="Adenine nucleotide alpha hydrolases-like"/>
    <property type="match status" value="1"/>
</dbReference>
<evidence type="ECO:0000256" key="2">
    <source>
        <dbReference type="ARBA" id="ARBA00005752"/>
    </source>
</evidence>
<dbReference type="InterPro" id="IPR029055">
    <property type="entry name" value="Ntn_hydrolases_N"/>
</dbReference>
<feature type="domain" description="Glutamine amidotransferase type-2" evidence="9">
    <location>
        <begin position="2"/>
        <end position="186"/>
    </location>
</feature>
<dbReference type="InterPro" id="IPR017932">
    <property type="entry name" value="GATase_2_dom"/>
</dbReference>
<keyword evidence="4 8" id="KW-0547">Nucleotide-binding</keyword>
<dbReference type="InterPro" id="IPR033738">
    <property type="entry name" value="AsnB_N"/>
</dbReference>
<dbReference type="STRING" id="1648404.CP97_01335"/>
<dbReference type="Pfam" id="PF13537">
    <property type="entry name" value="GATase_7"/>
    <property type="match status" value="1"/>
</dbReference>
<dbReference type="GO" id="GO:0004066">
    <property type="term" value="F:asparagine synthase (glutamine-hydrolyzing) activity"/>
    <property type="evidence" value="ECO:0007669"/>
    <property type="project" value="UniProtKB-EC"/>
</dbReference>
<protein>
    <recommendedName>
        <fullName evidence="3">asparagine synthase (glutamine-hydrolyzing)</fullName>
        <ecNumber evidence="3">6.3.5.4</ecNumber>
    </recommendedName>
</protein>
<evidence type="ECO:0000256" key="3">
    <source>
        <dbReference type="ARBA" id="ARBA00012737"/>
    </source>
</evidence>
<dbReference type="EC" id="6.3.5.4" evidence="3"/>
<dbReference type="PROSITE" id="PS51278">
    <property type="entry name" value="GATASE_TYPE_2"/>
    <property type="match status" value="1"/>
</dbReference>
<gene>
    <name evidence="10" type="ORF">CP97_01335</name>
</gene>
<comment type="pathway">
    <text evidence="1">Amino-acid biosynthesis; L-asparagine biosynthesis; L-asparagine from L-aspartate (L-Gln route): step 1/1.</text>
</comment>
<dbReference type="EMBL" id="CP011310">
    <property type="protein sequence ID" value="AKQ40982.1"/>
    <property type="molecule type" value="Genomic_DNA"/>
</dbReference>
<dbReference type="InterPro" id="IPR014729">
    <property type="entry name" value="Rossmann-like_a/b/a_fold"/>
</dbReference>
<dbReference type="PANTHER" id="PTHR43284">
    <property type="entry name" value="ASPARAGINE SYNTHETASE (GLUTAMINE-HYDROLYZING)"/>
    <property type="match status" value="1"/>
</dbReference>
<dbReference type="CDD" id="cd00712">
    <property type="entry name" value="AsnB"/>
    <property type="match status" value="1"/>
</dbReference>
<dbReference type="AlphaFoldDB" id="A0A0H4V8P5"/>
<dbReference type="GO" id="GO:0005524">
    <property type="term" value="F:ATP binding"/>
    <property type="evidence" value="ECO:0007669"/>
    <property type="project" value="UniProtKB-KW"/>
</dbReference>
<evidence type="ECO:0000259" key="9">
    <source>
        <dbReference type="PROSITE" id="PS51278"/>
    </source>
</evidence>
<evidence type="ECO:0000256" key="6">
    <source>
        <dbReference type="ARBA" id="ARBA00022962"/>
    </source>
</evidence>